<evidence type="ECO:0000313" key="4">
    <source>
        <dbReference type="Proteomes" id="UP001207528"/>
    </source>
</evidence>
<dbReference type="Pfam" id="PF26571">
    <property type="entry name" value="VldE"/>
    <property type="match status" value="1"/>
</dbReference>
<comment type="caution">
    <text evidence="3">The sequence shown here is derived from an EMBL/GenBank/DDBJ whole genome shotgun (WGS) entry which is preliminary data.</text>
</comment>
<evidence type="ECO:0000259" key="2">
    <source>
        <dbReference type="Pfam" id="PF26571"/>
    </source>
</evidence>
<dbReference type="AlphaFoldDB" id="A0AAW5SGI1"/>
<accession>A0AAW5SGI1</accession>
<reference evidence="3" key="1">
    <citation type="submission" date="2020-07" db="EMBL/GenBank/DDBJ databases">
        <authorList>
            <person name="Pettersson B.M.F."/>
            <person name="Behra P.R.K."/>
            <person name="Ramesh M."/>
            <person name="Das S."/>
            <person name="Dasgupta S."/>
            <person name="Kirsebom L.A."/>
        </authorList>
    </citation>
    <scope>NUCLEOTIDE SEQUENCE</scope>
    <source>
        <strain evidence="3">DSM 44203</strain>
    </source>
</reference>
<feature type="domain" description="ARB-07466-like C-terminal" evidence="2">
    <location>
        <begin position="236"/>
        <end position="339"/>
    </location>
</feature>
<dbReference type="RefSeq" id="WP_263987606.1">
    <property type="nucleotide sequence ID" value="NZ_JACKTI010000021.1"/>
</dbReference>
<reference evidence="3" key="2">
    <citation type="journal article" date="2022" name="BMC Genomics">
        <title>Comparative genome analysis of mycobacteria focusing on tRNA and non-coding RNA.</title>
        <authorList>
            <person name="Behra P.R.K."/>
            <person name="Pettersson B.M.F."/>
            <person name="Ramesh M."/>
            <person name="Das S."/>
            <person name="Dasgupta S."/>
            <person name="Kirsebom L.A."/>
        </authorList>
    </citation>
    <scope>NUCLEOTIDE SEQUENCE</scope>
    <source>
        <strain evidence="3">DSM 44203</strain>
    </source>
</reference>
<protein>
    <recommendedName>
        <fullName evidence="2">ARB-07466-like C-terminal domain-containing protein</fullName>
    </recommendedName>
</protein>
<dbReference type="InterPro" id="IPR058593">
    <property type="entry name" value="ARB_07466-like_C"/>
</dbReference>
<evidence type="ECO:0000256" key="1">
    <source>
        <dbReference type="SAM" id="MobiDB-lite"/>
    </source>
</evidence>
<proteinExistence type="predicted"/>
<gene>
    <name evidence="3" type="ORF">H7I77_05695</name>
</gene>
<organism evidence="3 4">
    <name type="scientific">Mycolicibacterium novocastrense</name>
    <name type="common">Mycobacterium novocastrense</name>
    <dbReference type="NCBI Taxonomy" id="59813"/>
    <lineage>
        <taxon>Bacteria</taxon>
        <taxon>Bacillati</taxon>
        <taxon>Actinomycetota</taxon>
        <taxon>Actinomycetes</taxon>
        <taxon>Mycobacteriales</taxon>
        <taxon>Mycobacteriaceae</taxon>
        <taxon>Mycolicibacterium</taxon>
    </lineage>
</organism>
<dbReference type="Proteomes" id="UP001207528">
    <property type="component" value="Unassembled WGS sequence"/>
</dbReference>
<feature type="region of interest" description="Disordered" evidence="1">
    <location>
        <begin position="1"/>
        <end position="29"/>
    </location>
</feature>
<evidence type="ECO:0000313" key="3">
    <source>
        <dbReference type="EMBL" id="MCV7022847.1"/>
    </source>
</evidence>
<name>A0AAW5SGI1_MYCNV</name>
<dbReference type="EMBL" id="JACKTI010000021">
    <property type="protein sequence ID" value="MCV7022847.1"/>
    <property type="molecule type" value="Genomic_DNA"/>
</dbReference>
<sequence length="351" mass="35259">PPPSITPGEGQAADGQQDSAVEHHNSTAALDALDATGRAELDAAGASASGGRGNMESIIAAAVADVQALGLSTNTPEGKRALIAAIKTRLEETRGTVQTGAAEAGTHAASANANAAGYGDVAGLTRPAGMGANPLGAMPMSGGMPMGGGGMPGFGAPLSGLSGLTDPLGAMPMSGGMPMGGGGMPGFGAPLSGLSGLTAPFTQAAKLTGSNGSPAAKLASAAIPGLDTSGPGKASERGLQQYTKLMNRAISNAFPEIEEIGGWRQDALKWHPDGLALDVMIPNWDTAEGRALGDRVVNFLIRNQKPLGLDHIIWRQQMIQPDGSSSRMDDQGNATQNHYDHVHVASLGGGY</sequence>
<feature type="non-terminal residue" evidence="3">
    <location>
        <position position="1"/>
    </location>
</feature>